<sequence>MPTVQTTYLGELRTEAVHLQSGTTIITDAPTDNNGKGEAFSPTDLVAAALGSCMMTIMGIVARRDEIDLKGSQMEITKGMSAEPPRKIAKVEVKLSMLTGTELSEAEKAKLERAAYTCPVALSLHPDIEQAITFEWKVA</sequence>
<accession>A0A7W6EQ87</accession>
<dbReference type="InterPro" id="IPR003718">
    <property type="entry name" value="OsmC/Ohr_fam"/>
</dbReference>
<gene>
    <name evidence="1" type="ORF">FHS57_002248</name>
</gene>
<organism evidence="1 2">
    <name type="scientific">Runella defluvii</name>
    <dbReference type="NCBI Taxonomy" id="370973"/>
    <lineage>
        <taxon>Bacteria</taxon>
        <taxon>Pseudomonadati</taxon>
        <taxon>Bacteroidota</taxon>
        <taxon>Cytophagia</taxon>
        <taxon>Cytophagales</taxon>
        <taxon>Spirosomataceae</taxon>
        <taxon>Runella</taxon>
    </lineage>
</organism>
<evidence type="ECO:0000313" key="2">
    <source>
        <dbReference type="Proteomes" id="UP000541352"/>
    </source>
</evidence>
<dbReference type="InterPro" id="IPR015946">
    <property type="entry name" value="KH_dom-like_a/b"/>
</dbReference>
<dbReference type="Proteomes" id="UP000541352">
    <property type="component" value="Unassembled WGS sequence"/>
</dbReference>
<dbReference type="PANTHER" id="PTHR39624">
    <property type="entry name" value="PROTEIN INVOLVED IN RIMO-MEDIATED BETA-METHYLTHIOLATION OF RIBOSOMAL PROTEIN S12 YCAO"/>
    <property type="match status" value="1"/>
</dbReference>
<dbReference type="InterPro" id="IPR036102">
    <property type="entry name" value="OsmC/Ohrsf"/>
</dbReference>
<keyword evidence="2" id="KW-1185">Reference proteome</keyword>
<dbReference type="AlphaFoldDB" id="A0A7W6EQ87"/>
<dbReference type="PANTHER" id="PTHR39624:SF2">
    <property type="entry name" value="OSMC-LIKE PROTEIN"/>
    <property type="match status" value="1"/>
</dbReference>
<dbReference type="RefSeq" id="WP_183973502.1">
    <property type="nucleotide sequence ID" value="NZ_JACIBY010000004.1"/>
</dbReference>
<protein>
    <submittedName>
        <fullName evidence="1">Putative OsmC-like protein</fullName>
    </submittedName>
</protein>
<dbReference type="Pfam" id="PF02566">
    <property type="entry name" value="OsmC"/>
    <property type="match status" value="1"/>
</dbReference>
<name>A0A7W6EQ87_9BACT</name>
<dbReference type="SUPFAM" id="SSF82784">
    <property type="entry name" value="OsmC-like"/>
    <property type="match status" value="1"/>
</dbReference>
<dbReference type="EMBL" id="JACIBY010000004">
    <property type="protein sequence ID" value="MBB3838243.1"/>
    <property type="molecule type" value="Genomic_DNA"/>
</dbReference>
<evidence type="ECO:0000313" key="1">
    <source>
        <dbReference type="EMBL" id="MBB3838243.1"/>
    </source>
</evidence>
<comment type="caution">
    <text evidence="1">The sequence shown here is derived from an EMBL/GenBank/DDBJ whole genome shotgun (WGS) entry which is preliminary data.</text>
</comment>
<proteinExistence type="predicted"/>
<reference evidence="1 2" key="1">
    <citation type="submission" date="2020-08" db="EMBL/GenBank/DDBJ databases">
        <title>Genomic Encyclopedia of Type Strains, Phase IV (KMG-IV): sequencing the most valuable type-strain genomes for metagenomic binning, comparative biology and taxonomic classification.</title>
        <authorList>
            <person name="Goeker M."/>
        </authorList>
    </citation>
    <scope>NUCLEOTIDE SEQUENCE [LARGE SCALE GENOMIC DNA]</scope>
    <source>
        <strain evidence="1 2">DSM 17976</strain>
    </source>
</reference>
<dbReference type="Gene3D" id="3.30.300.20">
    <property type="match status" value="1"/>
</dbReference>